<dbReference type="Proteomes" id="UP000774326">
    <property type="component" value="Unassembled WGS sequence"/>
</dbReference>
<dbReference type="EMBL" id="JAEUBG010000470">
    <property type="protein sequence ID" value="KAH3688192.1"/>
    <property type="molecule type" value="Genomic_DNA"/>
</dbReference>
<keyword evidence="3" id="KW-1185">Reference proteome</keyword>
<comment type="caution">
    <text evidence="2">The sequence shown here is derived from an EMBL/GenBank/DDBJ whole genome shotgun (WGS) entry which is preliminary data.</text>
</comment>
<protein>
    <submittedName>
        <fullName evidence="2">Uncharacterized protein</fullName>
    </submittedName>
</protein>
<keyword evidence="1" id="KW-0812">Transmembrane</keyword>
<reference evidence="2" key="1">
    <citation type="journal article" date="2021" name="Open Biol.">
        <title>Shared evolutionary footprints suggest mitochondrial oxidative damage underlies multiple complex I losses in fungi.</title>
        <authorList>
            <person name="Schikora-Tamarit M.A."/>
            <person name="Marcet-Houben M."/>
            <person name="Nosek J."/>
            <person name="Gabaldon T."/>
        </authorList>
    </citation>
    <scope>NUCLEOTIDE SEQUENCE</scope>
    <source>
        <strain evidence="2">CBS2887</strain>
    </source>
</reference>
<accession>A0A9P8QCS9</accession>
<sequence length="91" mass="9962">MLLIIVFVVTFKNKELLLLLLLLLSMELLVLLLFEDLMFGLGNLSWESSCSSGIGESITPEVPAVAAAFVIDEMELCLLPLAIGVAMMDFE</sequence>
<evidence type="ECO:0000256" key="1">
    <source>
        <dbReference type="SAM" id="Phobius"/>
    </source>
</evidence>
<keyword evidence="1" id="KW-0472">Membrane</keyword>
<feature type="transmembrane region" description="Helical" evidence="1">
    <location>
        <begin position="16"/>
        <end position="34"/>
    </location>
</feature>
<dbReference type="AlphaFoldDB" id="A0A9P8QCS9"/>
<proteinExistence type="predicted"/>
<evidence type="ECO:0000313" key="2">
    <source>
        <dbReference type="EMBL" id="KAH3688192.1"/>
    </source>
</evidence>
<name>A0A9P8QCS9_WICPI</name>
<evidence type="ECO:0000313" key="3">
    <source>
        <dbReference type="Proteomes" id="UP000774326"/>
    </source>
</evidence>
<gene>
    <name evidence="2" type="ORF">WICPIJ_000834</name>
</gene>
<keyword evidence="1" id="KW-1133">Transmembrane helix</keyword>
<reference evidence="2" key="2">
    <citation type="submission" date="2021-01" db="EMBL/GenBank/DDBJ databases">
        <authorList>
            <person name="Schikora-Tamarit M.A."/>
        </authorList>
    </citation>
    <scope>NUCLEOTIDE SEQUENCE</scope>
    <source>
        <strain evidence="2">CBS2887</strain>
    </source>
</reference>
<organism evidence="2 3">
    <name type="scientific">Wickerhamomyces pijperi</name>
    <name type="common">Yeast</name>
    <name type="synonym">Pichia pijperi</name>
    <dbReference type="NCBI Taxonomy" id="599730"/>
    <lineage>
        <taxon>Eukaryota</taxon>
        <taxon>Fungi</taxon>
        <taxon>Dikarya</taxon>
        <taxon>Ascomycota</taxon>
        <taxon>Saccharomycotina</taxon>
        <taxon>Saccharomycetes</taxon>
        <taxon>Phaffomycetales</taxon>
        <taxon>Wickerhamomycetaceae</taxon>
        <taxon>Wickerhamomyces</taxon>
    </lineage>
</organism>